<dbReference type="EMBL" id="CP048882">
    <property type="protein sequence ID" value="QPP08598.1"/>
    <property type="molecule type" value="Genomic_DNA"/>
</dbReference>
<proteinExistence type="predicted"/>
<evidence type="ECO:0000313" key="3">
    <source>
        <dbReference type="EMBL" id="QPP08598.1"/>
    </source>
</evidence>
<feature type="compositionally biased region" description="Low complexity" evidence="1">
    <location>
        <begin position="155"/>
        <end position="190"/>
    </location>
</feature>
<feature type="compositionally biased region" description="Polar residues" evidence="1">
    <location>
        <begin position="84"/>
        <end position="102"/>
    </location>
</feature>
<evidence type="ECO:0000313" key="4">
    <source>
        <dbReference type="Proteomes" id="UP000595046"/>
    </source>
</evidence>
<name>A0A7T1T910_9ACTN</name>
<keyword evidence="2" id="KW-1133">Transmembrane helix</keyword>
<dbReference type="RefSeq" id="WP_197352389.1">
    <property type="nucleotide sequence ID" value="NZ_CP048882.1"/>
</dbReference>
<sequence>MDSSGGRRRTWRRLGLAMGAIGGGYALVVAVTVIGGHSEAPWGVLIPGADDRAARVVPERGESQTKAPWADGARLGEPGAYASPTDNPSDPNSARSPVTSPEASPADRAAAGTGVKAKTARSGTFADSGGTSKGNTGGSAPGSGSAGGTGGSTGGAVPTEPSTEPTEGGTTGSPTPTADPSGSPDSQSEGGLSGLLGGILGGPSSTVAAGAE</sequence>
<dbReference type="KEGG" id="sbat:G4Z16_21800"/>
<feature type="compositionally biased region" description="Low complexity" evidence="1">
    <location>
        <begin position="108"/>
        <end position="121"/>
    </location>
</feature>
<feature type="compositionally biased region" description="Gly residues" evidence="1">
    <location>
        <begin position="191"/>
        <end position="201"/>
    </location>
</feature>
<keyword evidence="2" id="KW-0812">Transmembrane</keyword>
<accession>A0A7T1T910</accession>
<feature type="transmembrane region" description="Helical" evidence="2">
    <location>
        <begin position="14"/>
        <end position="35"/>
    </location>
</feature>
<dbReference type="Proteomes" id="UP000595046">
    <property type="component" value="Chromosome"/>
</dbReference>
<evidence type="ECO:0000256" key="1">
    <source>
        <dbReference type="SAM" id="MobiDB-lite"/>
    </source>
</evidence>
<reference evidence="4" key="1">
    <citation type="submission" date="2020-02" db="EMBL/GenBank/DDBJ databases">
        <title>Streptomyces sp. ASO4wet.</title>
        <authorList>
            <person name="Risdian C."/>
            <person name="Landwehr W."/>
            <person name="Schupp P."/>
            <person name="Wink J."/>
        </authorList>
    </citation>
    <scope>NUCLEOTIDE SEQUENCE [LARGE SCALE GENOMIC DNA]</scope>
    <source>
        <strain evidence="4">ASO4wet</strain>
    </source>
</reference>
<organism evidence="3 4">
    <name type="scientific">Streptomyces bathyalis</name>
    <dbReference type="NCBI Taxonomy" id="2710756"/>
    <lineage>
        <taxon>Bacteria</taxon>
        <taxon>Bacillati</taxon>
        <taxon>Actinomycetota</taxon>
        <taxon>Actinomycetes</taxon>
        <taxon>Kitasatosporales</taxon>
        <taxon>Streptomycetaceae</taxon>
        <taxon>Streptomyces</taxon>
    </lineage>
</organism>
<keyword evidence="2" id="KW-0472">Membrane</keyword>
<keyword evidence="4" id="KW-1185">Reference proteome</keyword>
<dbReference type="AlphaFoldDB" id="A0A7T1T910"/>
<protein>
    <submittedName>
        <fullName evidence="3">Uncharacterized protein</fullName>
    </submittedName>
</protein>
<gene>
    <name evidence="3" type="ORF">G4Z16_21800</name>
</gene>
<feature type="compositionally biased region" description="Gly residues" evidence="1">
    <location>
        <begin position="131"/>
        <end position="154"/>
    </location>
</feature>
<evidence type="ECO:0000256" key="2">
    <source>
        <dbReference type="SAM" id="Phobius"/>
    </source>
</evidence>
<feature type="region of interest" description="Disordered" evidence="1">
    <location>
        <begin position="57"/>
        <end position="212"/>
    </location>
</feature>